<dbReference type="InterPro" id="IPR027417">
    <property type="entry name" value="P-loop_NTPase"/>
</dbReference>
<dbReference type="Gene3D" id="3.40.50.300">
    <property type="entry name" value="P-loop containing nucleotide triphosphate hydrolases"/>
    <property type="match status" value="1"/>
</dbReference>
<dbReference type="PANTHER" id="PTHR11669">
    <property type="entry name" value="REPLICATION FACTOR C / DNA POLYMERASE III GAMMA-TAU SUBUNIT"/>
    <property type="match status" value="1"/>
</dbReference>
<name>A0A9D2NQC9_9FIRM</name>
<dbReference type="InterPro" id="IPR050238">
    <property type="entry name" value="DNA_Rep/Repair_Clamp_Loader"/>
</dbReference>
<gene>
    <name evidence="1" type="ORF">H9702_05710</name>
</gene>
<dbReference type="GO" id="GO:0006261">
    <property type="term" value="P:DNA-templated DNA replication"/>
    <property type="evidence" value="ECO:0007669"/>
    <property type="project" value="TreeGrafter"/>
</dbReference>
<dbReference type="SUPFAM" id="SSF52540">
    <property type="entry name" value="P-loop containing nucleoside triphosphate hydrolases"/>
    <property type="match status" value="1"/>
</dbReference>
<evidence type="ECO:0000313" key="2">
    <source>
        <dbReference type="Proteomes" id="UP000823896"/>
    </source>
</evidence>
<dbReference type="EMBL" id="DWWM01000036">
    <property type="protein sequence ID" value="HJC36610.1"/>
    <property type="molecule type" value="Genomic_DNA"/>
</dbReference>
<proteinExistence type="predicted"/>
<dbReference type="Pfam" id="PF13177">
    <property type="entry name" value="DNA_pol3_delta2"/>
    <property type="match status" value="1"/>
</dbReference>
<sequence length="332" mass="38309">MNTIDKALAARQQPVAWKTLSNALRSRTYAHAYLFQGQIGTAKREMALLFAQSVFCPHSKEGIACGECEVCRRVAALEYADLSYIDGSETSIKKADVLRLQEQFSRTSLEISPYRIYIMDHAENATPDALNSLLKFLEEPQPGIIAILISDHPELLLPTIVSRCQCIPFHPLNQRECLRMGMEAGECDALDVYFLSRLRCNPSMMQEISESEDYQHARYVFFALMEHFLRSEEEAALFLQTEGYPSKQKKWGKTSFRWLLDLMSIYWKDCGRKQISCEDSRYVSLWKKSKWSMEQLIAMIQIVLKAKDVLRRSVNLQLLADQMMYELKEVKS</sequence>
<protein>
    <submittedName>
        <fullName evidence="1">DNA polymerase III subunit delta</fullName>
    </submittedName>
</protein>
<reference evidence="1" key="2">
    <citation type="submission" date="2021-04" db="EMBL/GenBank/DDBJ databases">
        <authorList>
            <person name="Gilroy R."/>
        </authorList>
    </citation>
    <scope>NUCLEOTIDE SEQUENCE</scope>
    <source>
        <strain evidence="1">CHK187-11901</strain>
    </source>
</reference>
<evidence type="ECO:0000313" key="1">
    <source>
        <dbReference type="EMBL" id="HJC36610.1"/>
    </source>
</evidence>
<dbReference type="PANTHER" id="PTHR11669:SF8">
    <property type="entry name" value="DNA POLYMERASE III SUBUNIT DELTA"/>
    <property type="match status" value="1"/>
</dbReference>
<comment type="caution">
    <text evidence="1">The sequence shown here is derived from an EMBL/GenBank/DDBJ whole genome shotgun (WGS) entry which is preliminary data.</text>
</comment>
<dbReference type="Proteomes" id="UP000823896">
    <property type="component" value="Unassembled WGS sequence"/>
</dbReference>
<organism evidence="1 2">
    <name type="scientific">Candidatus Merdibacter merdavium</name>
    <dbReference type="NCBI Taxonomy" id="2838692"/>
    <lineage>
        <taxon>Bacteria</taxon>
        <taxon>Bacillati</taxon>
        <taxon>Bacillota</taxon>
        <taxon>Erysipelotrichia</taxon>
        <taxon>Erysipelotrichales</taxon>
        <taxon>Erysipelotrichaceae</taxon>
        <taxon>Merdibacter</taxon>
    </lineage>
</organism>
<dbReference type="AlphaFoldDB" id="A0A9D2NQC9"/>
<reference evidence="1" key="1">
    <citation type="journal article" date="2021" name="PeerJ">
        <title>Extensive microbial diversity within the chicken gut microbiome revealed by metagenomics and culture.</title>
        <authorList>
            <person name="Gilroy R."/>
            <person name="Ravi A."/>
            <person name="Getino M."/>
            <person name="Pursley I."/>
            <person name="Horton D.L."/>
            <person name="Alikhan N.F."/>
            <person name="Baker D."/>
            <person name="Gharbi K."/>
            <person name="Hall N."/>
            <person name="Watson M."/>
            <person name="Adriaenssens E.M."/>
            <person name="Foster-Nyarko E."/>
            <person name="Jarju S."/>
            <person name="Secka A."/>
            <person name="Antonio M."/>
            <person name="Oren A."/>
            <person name="Chaudhuri R.R."/>
            <person name="La Ragione R."/>
            <person name="Hildebrand F."/>
            <person name="Pallen M.J."/>
        </authorList>
    </citation>
    <scope>NUCLEOTIDE SEQUENCE</scope>
    <source>
        <strain evidence="1">CHK187-11901</strain>
    </source>
</reference>
<accession>A0A9D2NQC9</accession>